<organism evidence="1 2">
    <name type="scientific">Fusarium oxysporum f. sp. cubense (strain race 1)</name>
    <name type="common">Panama disease fungus</name>
    <dbReference type="NCBI Taxonomy" id="1229664"/>
    <lineage>
        <taxon>Eukaryota</taxon>
        <taxon>Fungi</taxon>
        <taxon>Dikarya</taxon>
        <taxon>Ascomycota</taxon>
        <taxon>Pezizomycotina</taxon>
        <taxon>Sordariomycetes</taxon>
        <taxon>Hypocreomycetidae</taxon>
        <taxon>Hypocreales</taxon>
        <taxon>Nectriaceae</taxon>
        <taxon>Fusarium</taxon>
        <taxon>Fusarium oxysporum species complex</taxon>
    </lineage>
</organism>
<dbReference type="HOGENOM" id="CLU_2638110_0_0_1"/>
<name>N4U9F4_FUSC1</name>
<evidence type="ECO:0000313" key="2">
    <source>
        <dbReference type="Proteomes" id="UP000016928"/>
    </source>
</evidence>
<sequence>MDLIRAYRSFDSSLWNLEGLGCKKRNGFSGYYYFGEYLSQGALKIEGKCQIVPARDIILRGLYDIRPEFAKSENWVM</sequence>
<dbReference type="VEuPathDB" id="FungiDB:FOC1_g10004056"/>
<dbReference type="STRING" id="1229664.N4U9F4"/>
<reference evidence="2" key="2">
    <citation type="journal article" date="2014" name="PLoS ONE">
        <title>Genome and Transcriptome Analysis of the Fungal Pathogen Fusarium oxysporum f. sp. cubense Causing Banana Vascular Wilt Disease.</title>
        <authorList>
            <person name="Guo L."/>
            <person name="Han L."/>
            <person name="Yang L."/>
            <person name="Zeng H."/>
            <person name="Fan D."/>
            <person name="Zhu Y."/>
            <person name="Feng Y."/>
            <person name="Wang G."/>
            <person name="Peng C."/>
            <person name="Jiang X."/>
            <person name="Zhou D."/>
            <person name="Ni P."/>
            <person name="Liang C."/>
            <person name="Liu L."/>
            <person name="Wang J."/>
            <person name="Mao C."/>
            <person name="Fang X."/>
            <person name="Peng M."/>
            <person name="Huang J."/>
        </authorList>
    </citation>
    <scope>NUCLEOTIDE SEQUENCE [LARGE SCALE GENOMIC DNA]</scope>
    <source>
        <strain evidence="2">race 1</strain>
    </source>
</reference>
<dbReference type="EMBL" id="KB730137">
    <property type="protein sequence ID" value="ENH71809.1"/>
    <property type="molecule type" value="Genomic_DNA"/>
</dbReference>
<accession>N4U9F4</accession>
<dbReference type="AlphaFoldDB" id="N4U9F4"/>
<reference evidence="2" key="1">
    <citation type="submission" date="2012-09" db="EMBL/GenBank/DDBJ databases">
        <title>Genome sequencing and comparative transcriptomics of race 1 and race 4 of banana pathogen: Fusarium oxysporum f. sp. cubense.</title>
        <authorList>
            <person name="Fang X."/>
            <person name="Huang J."/>
        </authorList>
    </citation>
    <scope>NUCLEOTIDE SEQUENCE [LARGE SCALE GENOMIC DNA]</scope>
    <source>
        <strain evidence="2">race 1</strain>
    </source>
</reference>
<protein>
    <submittedName>
        <fullName evidence="1">Uncharacterized protein</fullName>
    </submittedName>
</protein>
<gene>
    <name evidence="1" type="ORF">FOC1_g10004056</name>
</gene>
<dbReference type="OrthoDB" id="4152607at2759"/>
<evidence type="ECO:0000313" key="1">
    <source>
        <dbReference type="EMBL" id="ENH71809.1"/>
    </source>
</evidence>
<dbReference type="Proteomes" id="UP000016928">
    <property type="component" value="Unassembled WGS sequence"/>
</dbReference>
<proteinExistence type="predicted"/>